<feature type="non-terminal residue" evidence="1">
    <location>
        <position position="1"/>
    </location>
</feature>
<organism evidence="1">
    <name type="scientific">marine sediment metagenome</name>
    <dbReference type="NCBI Taxonomy" id="412755"/>
    <lineage>
        <taxon>unclassified sequences</taxon>
        <taxon>metagenomes</taxon>
        <taxon>ecological metagenomes</taxon>
    </lineage>
</organism>
<protein>
    <submittedName>
        <fullName evidence="1">Uncharacterized protein</fullName>
    </submittedName>
</protein>
<proteinExistence type="predicted"/>
<name>A0A0F9EXY8_9ZZZZ</name>
<gene>
    <name evidence="1" type="ORF">LCGC14_2019670</name>
</gene>
<reference evidence="1" key="1">
    <citation type="journal article" date="2015" name="Nature">
        <title>Complex archaea that bridge the gap between prokaryotes and eukaryotes.</title>
        <authorList>
            <person name="Spang A."/>
            <person name="Saw J.H."/>
            <person name="Jorgensen S.L."/>
            <person name="Zaremba-Niedzwiedzka K."/>
            <person name="Martijn J."/>
            <person name="Lind A.E."/>
            <person name="van Eijk R."/>
            <person name="Schleper C."/>
            <person name="Guy L."/>
            <person name="Ettema T.J."/>
        </authorList>
    </citation>
    <scope>NUCLEOTIDE SEQUENCE</scope>
</reference>
<accession>A0A0F9EXY8</accession>
<comment type="caution">
    <text evidence="1">The sequence shown here is derived from an EMBL/GenBank/DDBJ whole genome shotgun (WGS) entry which is preliminary data.</text>
</comment>
<dbReference type="AlphaFoldDB" id="A0A0F9EXY8"/>
<sequence length="81" mass="9501">FRPVAGDAQHCRPNEGSDVIKIRREKIFSRGTGKFAWYWLYTVIGPDDYHSTGKNLVERRQWAQKRWPGHGINETWKSAEL</sequence>
<dbReference type="EMBL" id="LAZR01023305">
    <property type="protein sequence ID" value="KKL78958.1"/>
    <property type="molecule type" value="Genomic_DNA"/>
</dbReference>
<evidence type="ECO:0000313" key="1">
    <source>
        <dbReference type="EMBL" id="KKL78958.1"/>
    </source>
</evidence>